<dbReference type="AlphaFoldDB" id="A0A2H3IW39"/>
<protein>
    <submittedName>
        <fullName evidence="2">Uncharacterized protein</fullName>
    </submittedName>
</protein>
<reference evidence="2 3" key="1">
    <citation type="journal article" date="2012" name="Science">
        <title>The Paleozoic origin of enzymatic lignin decomposition reconstructed from 31 fungal genomes.</title>
        <authorList>
            <person name="Floudas D."/>
            <person name="Binder M."/>
            <person name="Riley R."/>
            <person name="Barry K."/>
            <person name="Blanchette R.A."/>
            <person name="Henrissat B."/>
            <person name="Martinez A.T."/>
            <person name="Otillar R."/>
            <person name="Spatafora J.W."/>
            <person name="Yadav J.S."/>
            <person name="Aerts A."/>
            <person name="Benoit I."/>
            <person name="Boyd A."/>
            <person name="Carlson A."/>
            <person name="Copeland A."/>
            <person name="Coutinho P.M."/>
            <person name="de Vries R.P."/>
            <person name="Ferreira P."/>
            <person name="Findley K."/>
            <person name="Foster B."/>
            <person name="Gaskell J."/>
            <person name="Glotzer D."/>
            <person name="Gorecki P."/>
            <person name="Heitman J."/>
            <person name="Hesse C."/>
            <person name="Hori C."/>
            <person name="Igarashi K."/>
            <person name="Jurgens J.A."/>
            <person name="Kallen N."/>
            <person name="Kersten P."/>
            <person name="Kohler A."/>
            <person name="Kuees U."/>
            <person name="Kumar T.K.A."/>
            <person name="Kuo A."/>
            <person name="LaButti K."/>
            <person name="Larrondo L.F."/>
            <person name="Lindquist E."/>
            <person name="Ling A."/>
            <person name="Lombard V."/>
            <person name="Lucas S."/>
            <person name="Lundell T."/>
            <person name="Martin R."/>
            <person name="McLaughlin D.J."/>
            <person name="Morgenstern I."/>
            <person name="Morin E."/>
            <person name="Murat C."/>
            <person name="Nagy L.G."/>
            <person name="Nolan M."/>
            <person name="Ohm R.A."/>
            <person name="Patyshakuliyeva A."/>
            <person name="Rokas A."/>
            <person name="Ruiz-Duenas F.J."/>
            <person name="Sabat G."/>
            <person name="Salamov A."/>
            <person name="Samejima M."/>
            <person name="Schmutz J."/>
            <person name="Slot J.C."/>
            <person name="St John F."/>
            <person name="Stenlid J."/>
            <person name="Sun H."/>
            <person name="Sun S."/>
            <person name="Syed K."/>
            <person name="Tsang A."/>
            <person name="Wiebenga A."/>
            <person name="Young D."/>
            <person name="Pisabarro A."/>
            <person name="Eastwood D.C."/>
            <person name="Martin F."/>
            <person name="Cullen D."/>
            <person name="Grigoriev I.V."/>
            <person name="Hibbett D.S."/>
        </authorList>
    </citation>
    <scope>NUCLEOTIDE SEQUENCE [LARGE SCALE GENOMIC DNA]</scope>
    <source>
        <strain evidence="2 3">MD-104</strain>
    </source>
</reference>
<organism evidence="2 3">
    <name type="scientific">Wolfiporia cocos (strain MD-104)</name>
    <name type="common">Brown rot fungus</name>
    <dbReference type="NCBI Taxonomy" id="742152"/>
    <lineage>
        <taxon>Eukaryota</taxon>
        <taxon>Fungi</taxon>
        <taxon>Dikarya</taxon>
        <taxon>Basidiomycota</taxon>
        <taxon>Agaricomycotina</taxon>
        <taxon>Agaricomycetes</taxon>
        <taxon>Polyporales</taxon>
        <taxon>Phaeolaceae</taxon>
        <taxon>Wolfiporia</taxon>
    </lineage>
</organism>
<feature type="transmembrane region" description="Helical" evidence="1">
    <location>
        <begin position="20"/>
        <end position="41"/>
    </location>
</feature>
<sequence>MSPPTSGCLSSLLALRSPAIVVLSLGTLIARVHASAGGIVATSTRGRPVQAEQPVSQGQPRAVSVRADVNAAAPLRLPAIVTRCRLHQRHLLPAPHIPSPYKNLQERLQRLYNDPSPFNHLNIMGSVVSAIAGAIGAVVSAVASIIMICVDVVVTIIVTIFDIIFDILCCNWCGGRTRRTGSHRFRRGAGTGY</sequence>
<keyword evidence="1" id="KW-0472">Membrane</keyword>
<evidence type="ECO:0000313" key="3">
    <source>
        <dbReference type="Proteomes" id="UP000218811"/>
    </source>
</evidence>
<keyword evidence="3" id="KW-1185">Reference proteome</keyword>
<gene>
    <name evidence="2" type="ORF">WOLCODRAFT_160684</name>
</gene>
<evidence type="ECO:0000313" key="2">
    <source>
        <dbReference type="EMBL" id="PCH34200.1"/>
    </source>
</evidence>
<keyword evidence="1" id="KW-1133">Transmembrane helix</keyword>
<keyword evidence="1" id="KW-0812">Transmembrane</keyword>
<dbReference type="EMBL" id="KB467831">
    <property type="protein sequence ID" value="PCH34200.1"/>
    <property type="molecule type" value="Genomic_DNA"/>
</dbReference>
<proteinExistence type="predicted"/>
<feature type="transmembrane region" description="Helical" evidence="1">
    <location>
        <begin position="152"/>
        <end position="174"/>
    </location>
</feature>
<feature type="transmembrane region" description="Helical" evidence="1">
    <location>
        <begin position="121"/>
        <end position="146"/>
    </location>
</feature>
<accession>A0A2H3IW39</accession>
<name>A0A2H3IW39_WOLCO</name>
<dbReference type="Proteomes" id="UP000218811">
    <property type="component" value="Unassembled WGS sequence"/>
</dbReference>
<evidence type="ECO:0000256" key="1">
    <source>
        <dbReference type="SAM" id="Phobius"/>
    </source>
</evidence>